<organism evidence="1 2">
    <name type="scientific">Cymbomonas tetramitiformis</name>
    <dbReference type="NCBI Taxonomy" id="36881"/>
    <lineage>
        <taxon>Eukaryota</taxon>
        <taxon>Viridiplantae</taxon>
        <taxon>Chlorophyta</taxon>
        <taxon>Pyramimonadophyceae</taxon>
        <taxon>Pyramimonadales</taxon>
        <taxon>Pyramimonadaceae</taxon>
        <taxon>Cymbomonas</taxon>
    </lineage>
</organism>
<sequence length="273" mass="30409">MSQPPCPDLDLNLNLGMNAEMEMDVCIRDENDPEEEDAELLPIQLLPTSRTAELPVSQPSLPLNSSTLSPNTDVNAARYARTRSKPVKLSNIKSSFTSHVQSLKNQGNLLKWSEVMDDDANLIGILTEHFEENVDEEGSSLRPEVHLYRHRVTESLLMFAGIAMHKADHLRPLLERSDNKLTSCKTNYTATTRLAFTFLCAEDLPCVSHTLNNAGDHMDFPSLKEFMTACLVISCWPRAGCSELEIAENYGILPTFLQQLDSGNIGDATTKKM</sequence>
<keyword evidence="2" id="KW-1185">Reference proteome</keyword>
<dbReference type="AlphaFoldDB" id="A0AAE0G2M3"/>
<gene>
    <name evidence="1" type="ORF">CYMTET_21189</name>
</gene>
<dbReference type="Proteomes" id="UP001190700">
    <property type="component" value="Unassembled WGS sequence"/>
</dbReference>
<accession>A0AAE0G2M3</accession>
<dbReference type="EMBL" id="LGRX02010403">
    <property type="protein sequence ID" value="KAK3270414.1"/>
    <property type="molecule type" value="Genomic_DNA"/>
</dbReference>
<reference evidence="1 2" key="1">
    <citation type="journal article" date="2015" name="Genome Biol. Evol.">
        <title>Comparative Genomics of a Bacterivorous Green Alga Reveals Evolutionary Causalities and Consequences of Phago-Mixotrophic Mode of Nutrition.</title>
        <authorList>
            <person name="Burns J.A."/>
            <person name="Paasch A."/>
            <person name="Narechania A."/>
            <person name="Kim E."/>
        </authorList>
    </citation>
    <scope>NUCLEOTIDE SEQUENCE [LARGE SCALE GENOMIC DNA]</scope>
    <source>
        <strain evidence="1 2">PLY_AMNH</strain>
    </source>
</reference>
<comment type="caution">
    <text evidence="1">The sequence shown here is derived from an EMBL/GenBank/DDBJ whole genome shotgun (WGS) entry which is preliminary data.</text>
</comment>
<evidence type="ECO:0000313" key="2">
    <source>
        <dbReference type="Proteomes" id="UP001190700"/>
    </source>
</evidence>
<name>A0AAE0G2M3_9CHLO</name>
<protein>
    <submittedName>
        <fullName evidence="1">Uncharacterized protein</fullName>
    </submittedName>
</protein>
<proteinExistence type="predicted"/>
<evidence type="ECO:0000313" key="1">
    <source>
        <dbReference type="EMBL" id="KAK3270414.1"/>
    </source>
</evidence>